<comment type="caution">
    <text evidence="8">The sequence shown here is derived from an EMBL/GenBank/DDBJ whole genome shotgun (WGS) entry which is preliminary data.</text>
</comment>
<evidence type="ECO:0000256" key="1">
    <source>
        <dbReference type="ARBA" id="ARBA00010617"/>
    </source>
</evidence>
<dbReference type="PANTHER" id="PTHR46696:SF1">
    <property type="entry name" value="CYTOCHROME P450 YJIB-RELATED"/>
    <property type="match status" value="1"/>
</dbReference>
<dbReference type="Pfam" id="PF00067">
    <property type="entry name" value="p450"/>
    <property type="match status" value="1"/>
</dbReference>
<comment type="similarity">
    <text evidence="1 7">Belongs to the cytochrome P450 family.</text>
</comment>
<dbReference type="PROSITE" id="PS00086">
    <property type="entry name" value="CYTOCHROME_P450"/>
    <property type="match status" value="1"/>
</dbReference>
<accession>A0A7W7ZY29</accession>
<dbReference type="SUPFAM" id="SSF48264">
    <property type="entry name" value="Cytochrome P450"/>
    <property type="match status" value="1"/>
</dbReference>
<proteinExistence type="inferred from homology"/>
<keyword evidence="2 7" id="KW-0349">Heme</keyword>
<gene>
    <name evidence="8" type="ORF">HNR40_001392</name>
</gene>
<protein>
    <submittedName>
        <fullName evidence="8">Cytochrome P450</fullName>
    </submittedName>
</protein>
<evidence type="ECO:0000313" key="8">
    <source>
        <dbReference type="EMBL" id="MBB5075946.1"/>
    </source>
</evidence>
<dbReference type="InterPro" id="IPR002397">
    <property type="entry name" value="Cyt_P450_B"/>
</dbReference>
<dbReference type="GO" id="GO:0016705">
    <property type="term" value="F:oxidoreductase activity, acting on paired donors, with incorporation or reduction of molecular oxygen"/>
    <property type="evidence" value="ECO:0007669"/>
    <property type="project" value="InterPro"/>
</dbReference>
<reference evidence="8 9" key="1">
    <citation type="submission" date="2020-08" db="EMBL/GenBank/DDBJ databases">
        <title>Genomic Encyclopedia of Type Strains, Phase IV (KMG-IV): sequencing the most valuable type-strain genomes for metagenomic binning, comparative biology and taxonomic classification.</title>
        <authorList>
            <person name="Goeker M."/>
        </authorList>
    </citation>
    <scope>NUCLEOTIDE SEQUENCE [LARGE SCALE GENOMIC DNA]</scope>
    <source>
        <strain evidence="8 9">DSM 45385</strain>
    </source>
</reference>
<organism evidence="8 9">
    <name type="scientific">Nonomuraea endophytica</name>
    <dbReference type="NCBI Taxonomy" id="714136"/>
    <lineage>
        <taxon>Bacteria</taxon>
        <taxon>Bacillati</taxon>
        <taxon>Actinomycetota</taxon>
        <taxon>Actinomycetes</taxon>
        <taxon>Streptosporangiales</taxon>
        <taxon>Streptosporangiaceae</taxon>
        <taxon>Nonomuraea</taxon>
    </lineage>
</organism>
<keyword evidence="5 7" id="KW-0408">Iron</keyword>
<keyword evidence="9" id="KW-1185">Reference proteome</keyword>
<dbReference type="PANTHER" id="PTHR46696">
    <property type="entry name" value="P450, PUTATIVE (EUROFUNG)-RELATED"/>
    <property type="match status" value="1"/>
</dbReference>
<keyword evidence="6 7" id="KW-0503">Monooxygenase</keyword>
<dbReference type="CDD" id="cd11029">
    <property type="entry name" value="CYP107-like"/>
    <property type="match status" value="1"/>
</dbReference>
<evidence type="ECO:0000256" key="5">
    <source>
        <dbReference type="ARBA" id="ARBA00023004"/>
    </source>
</evidence>
<dbReference type="Gene3D" id="1.10.630.10">
    <property type="entry name" value="Cytochrome P450"/>
    <property type="match status" value="1"/>
</dbReference>
<evidence type="ECO:0000256" key="7">
    <source>
        <dbReference type="RuleBase" id="RU000461"/>
    </source>
</evidence>
<dbReference type="GO" id="GO:0005506">
    <property type="term" value="F:iron ion binding"/>
    <property type="evidence" value="ECO:0007669"/>
    <property type="project" value="InterPro"/>
</dbReference>
<keyword evidence="4 7" id="KW-0560">Oxidoreductase</keyword>
<dbReference type="Proteomes" id="UP000568380">
    <property type="component" value="Unassembled WGS sequence"/>
</dbReference>
<keyword evidence="3 7" id="KW-0479">Metal-binding</keyword>
<dbReference type="PRINTS" id="PR00359">
    <property type="entry name" value="BP450"/>
</dbReference>
<evidence type="ECO:0000256" key="6">
    <source>
        <dbReference type="ARBA" id="ARBA00023033"/>
    </source>
</evidence>
<evidence type="ECO:0000256" key="2">
    <source>
        <dbReference type="ARBA" id="ARBA00022617"/>
    </source>
</evidence>
<dbReference type="GO" id="GO:0004497">
    <property type="term" value="F:monooxygenase activity"/>
    <property type="evidence" value="ECO:0007669"/>
    <property type="project" value="UniProtKB-KW"/>
</dbReference>
<dbReference type="EMBL" id="JACHIN010000001">
    <property type="protein sequence ID" value="MBB5075946.1"/>
    <property type="molecule type" value="Genomic_DNA"/>
</dbReference>
<dbReference type="InterPro" id="IPR036396">
    <property type="entry name" value="Cyt_P450_sf"/>
</dbReference>
<name>A0A7W7ZY29_9ACTN</name>
<sequence length="395" mass="42053">MDEGFYDDPHARYTAWRGESPVLWMDQAPGGTPGWLITGYAEGRAALADPALSKATATVEAALARHGARPMISGQWLTQSMINCDPPDHTRLRRLAAKAFSPKAIDALRPRIAEITGSLLDDLARDGGVVDLMARFAGPLPITVICEILGIVPGERGDFESWTDALIGHAPAEEKAAASAAMVGYLTALVAAKRADPGEDMLSALVQARDEGDALTERELIATAFLLLVAGYETTVNLICNALNALFDHPGQLAALRADPSLVPGAVEEFLRFDGPVGQASFRVTTAPVSYGGVKIPAGEIVQVSLLAANRDPARFTEPDALDVRRPATGHLGFGHGIHHCLGAPLARMEAEIAFTALLARFPAFSRAPGRPPVWTRSDRLRGLRSLWVDLGPPA</sequence>
<dbReference type="RefSeq" id="WP_184959067.1">
    <property type="nucleotide sequence ID" value="NZ_JACHIN010000001.1"/>
</dbReference>
<dbReference type="FunFam" id="1.10.630.10:FF:000018">
    <property type="entry name" value="Cytochrome P450 monooxygenase"/>
    <property type="match status" value="1"/>
</dbReference>
<evidence type="ECO:0000313" key="9">
    <source>
        <dbReference type="Proteomes" id="UP000568380"/>
    </source>
</evidence>
<evidence type="ECO:0000256" key="3">
    <source>
        <dbReference type="ARBA" id="ARBA00022723"/>
    </source>
</evidence>
<dbReference type="InterPro" id="IPR001128">
    <property type="entry name" value="Cyt_P450"/>
</dbReference>
<dbReference type="InterPro" id="IPR017972">
    <property type="entry name" value="Cyt_P450_CS"/>
</dbReference>
<dbReference type="AlphaFoldDB" id="A0A7W7ZY29"/>
<evidence type="ECO:0000256" key="4">
    <source>
        <dbReference type="ARBA" id="ARBA00023002"/>
    </source>
</evidence>
<dbReference type="GO" id="GO:0020037">
    <property type="term" value="F:heme binding"/>
    <property type="evidence" value="ECO:0007669"/>
    <property type="project" value="InterPro"/>
</dbReference>